<organism evidence="2 3">
    <name type="scientific">Hibiscus sabdariffa</name>
    <name type="common">roselle</name>
    <dbReference type="NCBI Taxonomy" id="183260"/>
    <lineage>
        <taxon>Eukaryota</taxon>
        <taxon>Viridiplantae</taxon>
        <taxon>Streptophyta</taxon>
        <taxon>Embryophyta</taxon>
        <taxon>Tracheophyta</taxon>
        <taxon>Spermatophyta</taxon>
        <taxon>Magnoliopsida</taxon>
        <taxon>eudicotyledons</taxon>
        <taxon>Gunneridae</taxon>
        <taxon>Pentapetalae</taxon>
        <taxon>rosids</taxon>
        <taxon>malvids</taxon>
        <taxon>Malvales</taxon>
        <taxon>Malvaceae</taxon>
        <taxon>Malvoideae</taxon>
        <taxon>Hibiscus</taxon>
    </lineage>
</organism>
<feature type="region of interest" description="Disordered" evidence="1">
    <location>
        <begin position="1"/>
        <end position="54"/>
    </location>
</feature>
<comment type="caution">
    <text evidence="2">The sequence shown here is derived from an EMBL/GenBank/DDBJ whole genome shotgun (WGS) entry which is preliminary data.</text>
</comment>
<name>A0ABR2FER4_9ROSI</name>
<gene>
    <name evidence="2" type="ORF">V6N12_069709</name>
</gene>
<feature type="compositionally biased region" description="Basic residues" evidence="1">
    <location>
        <begin position="20"/>
        <end position="29"/>
    </location>
</feature>
<feature type="compositionally biased region" description="Basic residues" evidence="1">
    <location>
        <begin position="36"/>
        <end position="54"/>
    </location>
</feature>
<reference evidence="2 3" key="1">
    <citation type="journal article" date="2024" name="G3 (Bethesda)">
        <title>Genome assembly of Hibiscus sabdariffa L. provides insights into metabolisms of medicinal natural products.</title>
        <authorList>
            <person name="Kim T."/>
        </authorList>
    </citation>
    <scope>NUCLEOTIDE SEQUENCE [LARGE SCALE GENOMIC DNA]</scope>
    <source>
        <strain evidence="2">TK-2024</strain>
        <tissue evidence="2">Old leaves</tissue>
    </source>
</reference>
<proteinExistence type="predicted"/>
<evidence type="ECO:0000313" key="3">
    <source>
        <dbReference type="Proteomes" id="UP001472677"/>
    </source>
</evidence>
<sequence length="110" mass="12987">MEKKMKIFQGATKGALPKVSQKKLRRSRKPKFEHGKPKRGYVHKKKDKKKKRKQTVATLIAKLGLEEFPLMFAEARARNQRLKEFNSAIDSYILDKLKTWDDEDKRRSTK</sequence>
<protein>
    <submittedName>
        <fullName evidence="2">Uncharacterized protein</fullName>
    </submittedName>
</protein>
<evidence type="ECO:0000313" key="2">
    <source>
        <dbReference type="EMBL" id="KAK8579383.1"/>
    </source>
</evidence>
<dbReference type="Proteomes" id="UP001472677">
    <property type="component" value="Unassembled WGS sequence"/>
</dbReference>
<keyword evidence="3" id="KW-1185">Reference proteome</keyword>
<dbReference type="EMBL" id="JBBPBM010000006">
    <property type="protein sequence ID" value="KAK8579383.1"/>
    <property type="molecule type" value="Genomic_DNA"/>
</dbReference>
<evidence type="ECO:0000256" key="1">
    <source>
        <dbReference type="SAM" id="MobiDB-lite"/>
    </source>
</evidence>
<accession>A0ABR2FER4</accession>